<dbReference type="EMBL" id="AEIJ01000244">
    <property type="status" value="NOT_ANNOTATED_CDS"/>
    <property type="molecule type" value="Genomic_DNA"/>
</dbReference>
<comment type="subcellular location">
    <subcellularLocation>
        <location evidence="1">Mitochondrion inner membrane</location>
        <topology evidence="1">Single-pass membrane protein</topology>
    </subcellularLocation>
</comment>
<evidence type="ECO:0000256" key="12">
    <source>
        <dbReference type="RuleBase" id="RU004396"/>
    </source>
</evidence>
<organism evidence="13">
    <name type="scientific">Microbotryum lychnidis-dioicae (strain p1A1 Lamole / MvSl-1064)</name>
    <name type="common">Anther smut fungus</name>
    <dbReference type="NCBI Taxonomy" id="683840"/>
    <lineage>
        <taxon>Eukaryota</taxon>
        <taxon>Fungi</taxon>
        <taxon>Dikarya</taxon>
        <taxon>Basidiomycota</taxon>
        <taxon>Pucciniomycotina</taxon>
        <taxon>Microbotryomycetes</taxon>
        <taxon>Microbotryales</taxon>
        <taxon>Microbotryaceae</taxon>
        <taxon>Microbotryum</taxon>
    </lineage>
</organism>
<dbReference type="Pfam" id="PF02046">
    <property type="entry name" value="COX6A"/>
    <property type="match status" value="1"/>
</dbReference>
<evidence type="ECO:0000256" key="5">
    <source>
        <dbReference type="ARBA" id="ARBA00022792"/>
    </source>
</evidence>
<proteinExistence type="inferred from homology"/>
<dbReference type="InterPro" id="IPR036418">
    <property type="entry name" value="Cyt_c_oxidase_su6a_sf"/>
</dbReference>
<evidence type="ECO:0000313" key="13">
    <source>
        <dbReference type="EMBL" id="KDE07131.1"/>
    </source>
</evidence>
<dbReference type="GO" id="GO:0030234">
    <property type="term" value="F:enzyme regulator activity"/>
    <property type="evidence" value="ECO:0007669"/>
    <property type="project" value="EnsemblFungi"/>
</dbReference>
<dbReference type="PANTHER" id="PTHR11504">
    <property type="entry name" value="CYTOCHROME C OXIDASE POLYPEPTIDE VIA"/>
    <property type="match status" value="1"/>
</dbReference>
<name>U5H5G3_USTV1</name>
<evidence type="ECO:0000313" key="15">
    <source>
        <dbReference type="Proteomes" id="UP000017200"/>
    </source>
</evidence>
<dbReference type="GO" id="GO:0004129">
    <property type="term" value="F:cytochrome-c oxidase activity"/>
    <property type="evidence" value="ECO:0007669"/>
    <property type="project" value="EnsemblFungi"/>
</dbReference>
<keyword evidence="8" id="KW-0496">Mitochondrion</keyword>
<sequence length="130" mass="14977">MSALFRTLRATSRRAPSTMRSYATVTEGTSGANEFIKHREAIQHHAAKSAQLWRRITLYVACPAIVVGFLNTMNLMAEHEAHIEHIKHENGGELPERIVYPYFNKRVKDFPWGNHTLFYNPELNINPDEE</sequence>
<dbReference type="InterPro" id="IPR001349">
    <property type="entry name" value="Cyt_c_oxidase_su6a"/>
</dbReference>
<comment type="similarity">
    <text evidence="3 12">Belongs to the cytochrome c oxidase subunit 6A family.</text>
</comment>
<dbReference type="FunCoup" id="U5H5G3">
    <property type="interactions" value="71"/>
</dbReference>
<dbReference type="GO" id="GO:0097250">
    <property type="term" value="P:mitochondrial respirasome assembly"/>
    <property type="evidence" value="ECO:0007669"/>
    <property type="project" value="EnsemblFungi"/>
</dbReference>
<dbReference type="GO" id="GO:0005743">
    <property type="term" value="C:mitochondrial inner membrane"/>
    <property type="evidence" value="ECO:0007669"/>
    <property type="project" value="UniProtKB-SubCell"/>
</dbReference>
<dbReference type="OrthoDB" id="5947505at2759"/>
<evidence type="ECO:0000256" key="2">
    <source>
        <dbReference type="ARBA" id="ARBA00004673"/>
    </source>
</evidence>
<dbReference type="GO" id="GO:0006123">
    <property type="term" value="P:mitochondrial electron transport, cytochrome c to oxygen"/>
    <property type="evidence" value="ECO:0007669"/>
    <property type="project" value="TreeGrafter"/>
</dbReference>
<evidence type="ECO:0000256" key="11">
    <source>
        <dbReference type="ARBA" id="ARBA00082360"/>
    </source>
</evidence>
<dbReference type="GO" id="GO:0045277">
    <property type="term" value="C:respiratory chain complex IV"/>
    <property type="evidence" value="ECO:0007669"/>
    <property type="project" value="EnsemblFungi"/>
</dbReference>
<dbReference type="Gene3D" id="4.10.95.10">
    <property type="entry name" value="Cytochrome c oxidase, subunit VIa"/>
    <property type="match status" value="1"/>
</dbReference>
<dbReference type="STRING" id="683840.U5H5G3"/>
<protein>
    <recommendedName>
        <fullName evidence="10">Cytochrome c oxidase subunit 13, mitochondrial</fullName>
    </recommendedName>
    <alternativeName>
        <fullName evidence="11">Cytochrome c oxidase polypeptide VIa</fullName>
    </alternativeName>
</protein>
<keyword evidence="4" id="KW-0812">Transmembrane</keyword>
<evidence type="ECO:0000256" key="4">
    <source>
        <dbReference type="ARBA" id="ARBA00022692"/>
    </source>
</evidence>
<keyword evidence="6" id="KW-0809">Transit peptide</keyword>
<evidence type="ECO:0000256" key="1">
    <source>
        <dbReference type="ARBA" id="ARBA00004434"/>
    </source>
</evidence>
<reference evidence="13" key="2">
    <citation type="submission" date="2010-11" db="EMBL/GenBank/DDBJ databases">
        <authorList>
            <consortium name="The Broad Institute Genome Sequencing Platform"/>
            <person name="Earl A."/>
            <person name="Ward D."/>
            <person name="Feldgarden M."/>
            <person name="Gevers D."/>
            <person name="Butler R."/>
            <person name="Young S.K."/>
            <person name="Zeng Q."/>
            <person name="Gargeya S."/>
            <person name="Fitzgerald M."/>
            <person name="Haas B."/>
            <person name="Abouelleil A."/>
            <person name="Alvarado L."/>
            <person name="Arachchi H.M."/>
            <person name="Berlin A."/>
            <person name="Brown A."/>
            <person name="Chapman S.B."/>
            <person name="Chen Z."/>
            <person name="Dunbar C."/>
            <person name="Freedman E."/>
            <person name="Gearin G."/>
            <person name="Gellesch M."/>
            <person name="Goldberg J."/>
            <person name="Griggs A."/>
            <person name="Gujja S."/>
            <person name="Heilman E."/>
            <person name="Heiman D."/>
            <person name="Howarth C."/>
            <person name="Larson L."/>
            <person name="Lui A."/>
            <person name="MacDonald P.J.P."/>
            <person name="Mehta T."/>
            <person name="Montmayeur A."/>
            <person name="Murphy C."/>
            <person name="Neiman D."/>
            <person name="Pearson M."/>
            <person name="Priest M."/>
            <person name="Roberts A."/>
            <person name="Saif S."/>
            <person name="Shea T."/>
            <person name="Shenoy N."/>
            <person name="Sisk P."/>
            <person name="Stolte C."/>
            <person name="Sykes S."/>
            <person name="White J."/>
            <person name="Yandava C."/>
            <person name="Wortman J."/>
            <person name="Nusbaum C."/>
            <person name="Birren B."/>
        </authorList>
    </citation>
    <scope>NUCLEOTIDE SEQUENCE</scope>
    <source>
        <strain evidence="13">P1A1 Lamole</strain>
    </source>
</reference>
<keyword evidence="5" id="KW-0999">Mitochondrion inner membrane</keyword>
<evidence type="ECO:0000256" key="9">
    <source>
        <dbReference type="ARBA" id="ARBA00023136"/>
    </source>
</evidence>
<dbReference type="EnsemblFungi" id="MVLG_02536T0">
    <property type="protein sequence ID" value="MVLG_02536T0"/>
    <property type="gene ID" value="MVLG_02536"/>
</dbReference>
<dbReference type="OMA" id="KLPWMVD"/>
<keyword evidence="15" id="KW-1185">Reference proteome</keyword>
<accession>U5H5G3</accession>
<reference evidence="14" key="4">
    <citation type="submission" date="2015-06" db="UniProtKB">
        <authorList>
            <consortium name="EnsemblFungi"/>
        </authorList>
    </citation>
    <scope>IDENTIFICATION</scope>
</reference>
<gene>
    <name evidence="13" type="ORF">MVLG_02536</name>
</gene>
<evidence type="ECO:0000256" key="6">
    <source>
        <dbReference type="ARBA" id="ARBA00022946"/>
    </source>
</evidence>
<dbReference type="EMBL" id="GL541662">
    <property type="protein sequence ID" value="KDE07131.1"/>
    <property type="molecule type" value="Genomic_DNA"/>
</dbReference>
<keyword evidence="7" id="KW-1133">Transmembrane helix</keyword>
<evidence type="ECO:0000256" key="7">
    <source>
        <dbReference type="ARBA" id="ARBA00022989"/>
    </source>
</evidence>
<dbReference type="FunFam" id="4.10.95.10:FF:000001">
    <property type="entry name" value="Cytochrome c oxidase subunit 6A, mitochondrial"/>
    <property type="match status" value="1"/>
</dbReference>
<reference evidence="13 15" key="3">
    <citation type="journal article" date="2015" name="BMC Genomics">
        <title>Sex and parasites: genomic and transcriptomic analysis of Microbotryum lychnidis-dioicae, the biotrophic and plant-castrating anther smut fungus.</title>
        <authorList>
            <person name="Perlin M.H."/>
            <person name="Amselem J."/>
            <person name="Fontanillas E."/>
            <person name="Toh S.S."/>
            <person name="Chen Z."/>
            <person name="Goldberg J."/>
            <person name="Duplessis S."/>
            <person name="Henrissat B."/>
            <person name="Young S."/>
            <person name="Zeng Q."/>
            <person name="Aguileta G."/>
            <person name="Petit E."/>
            <person name="Badouin H."/>
            <person name="Andrews J."/>
            <person name="Razeeq D."/>
            <person name="Gabaldon T."/>
            <person name="Quesneville H."/>
            <person name="Giraud T."/>
            <person name="Hood M.E."/>
            <person name="Schultz D.J."/>
            <person name="Cuomo C.A."/>
        </authorList>
    </citation>
    <scope>NUCLEOTIDE SEQUENCE [LARGE SCALE GENOMIC DNA]</scope>
    <source>
        <strain evidence="13">P1A1 Lamole</strain>
        <strain evidence="15">p1A1 Lamole</strain>
    </source>
</reference>
<comment type="pathway">
    <text evidence="2">Energy metabolism; oxidative phosphorylation.</text>
</comment>
<reference evidence="15" key="1">
    <citation type="submission" date="2010-11" db="EMBL/GenBank/DDBJ databases">
        <title>The genome sequence of Microbotryum violaceum strain p1A1 Lamole.</title>
        <authorList>
            <person name="Cuomo C."/>
            <person name="Perlin M."/>
            <person name="Young S.K."/>
            <person name="Zeng Q."/>
            <person name="Gargeya S."/>
            <person name="Alvarado L."/>
            <person name="Berlin A."/>
            <person name="Chapman S.B."/>
            <person name="Chen Z."/>
            <person name="Freedman E."/>
            <person name="Gellesch M."/>
            <person name="Goldberg J."/>
            <person name="Griggs A."/>
            <person name="Gujja S."/>
            <person name="Heilman E."/>
            <person name="Heiman D."/>
            <person name="Howarth C."/>
            <person name="Mehta T."/>
            <person name="Neiman D."/>
            <person name="Pearson M."/>
            <person name="Roberts A."/>
            <person name="Saif S."/>
            <person name="Shea T."/>
            <person name="Shenoy N."/>
            <person name="Sisk P."/>
            <person name="Stolte C."/>
            <person name="Sykes S."/>
            <person name="White J."/>
            <person name="Yandava C."/>
            <person name="Haas B."/>
            <person name="Nusbaum C."/>
            <person name="Birren B."/>
        </authorList>
    </citation>
    <scope>NUCLEOTIDE SEQUENCE [LARGE SCALE GENOMIC DNA]</scope>
    <source>
        <strain evidence="15">p1A1 Lamole</strain>
    </source>
</reference>
<dbReference type="HOGENOM" id="CLU_122515_0_2_1"/>
<keyword evidence="9" id="KW-0472">Membrane</keyword>
<dbReference type="SUPFAM" id="SSF81411">
    <property type="entry name" value="Mitochondrial cytochrome c oxidase subunit VIa"/>
    <property type="match status" value="1"/>
</dbReference>
<dbReference type="AlphaFoldDB" id="U5H5G3"/>
<evidence type="ECO:0000256" key="3">
    <source>
        <dbReference type="ARBA" id="ARBA00005553"/>
    </source>
</evidence>
<evidence type="ECO:0000313" key="14">
    <source>
        <dbReference type="EnsemblFungi" id="MVLG_02536T0"/>
    </source>
</evidence>
<dbReference type="Proteomes" id="UP000017200">
    <property type="component" value="Unassembled WGS sequence"/>
</dbReference>
<evidence type="ECO:0000256" key="10">
    <source>
        <dbReference type="ARBA" id="ARBA00070930"/>
    </source>
</evidence>
<dbReference type="InParanoid" id="U5H5G3"/>
<evidence type="ECO:0000256" key="8">
    <source>
        <dbReference type="ARBA" id="ARBA00023128"/>
    </source>
</evidence>
<dbReference type="PANTHER" id="PTHR11504:SF0">
    <property type="entry name" value="CYTOCHROME C OXIDASE SUBUNIT"/>
    <property type="match status" value="1"/>
</dbReference>